<reference evidence="3" key="1">
    <citation type="submission" date="2024-06" db="EMBL/GenBank/DDBJ databases">
        <title>Biodegradation of dimethachlon by Arthrobacter sp. K5: mechanistic insights and ecological implications.</title>
        <authorList>
            <person name="Hu S."/>
            <person name="Lu P."/>
        </authorList>
    </citation>
    <scope>NUCLEOTIDE SEQUENCE</scope>
    <source>
        <strain evidence="3">K5</strain>
    </source>
</reference>
<feature type="transmembrane region" description="Helical" evidence="2">
    <location>
        <begin position="31"/>
        <end position="47"/>
    </location>
</feature>
<dbReference type="Pfam" id="PF20619">
    <property type="entry name" value="DUF6804"/>
    <property type="match status" value="1"/>
</dbReference>
<proteinExistence type="predicted"/>
<evidence type="ECO:0000256" key="2">
    <source>
        <dbReference type="SAM" id="Phobius"/>
    </source>
</evidence>
<dbReference type="EMBL" id="CP159279">
    <property type="protein sequence ID" value="XCH11686.1"/>
    <property type="molecule type" value="Genomic_DNA"/>
</dbReference>
<dbReference type="RefSeq" id="WP_353711947.1">
    <property type="nucleotide sequence ID" value="NZ_CP159279.1"/>
</dbReference>
<keyword evidence="2" id="KW-0812">Transmembrane</keyword>
<keyword evidence="2" id="KW-0472">Membrane</keyword>
<name>A0AAU8ESS1_9MICC</name>
<keyword evidence="2" id="KW-1133">Transmembrane helix</keyword>
<accession>A0AAU8ESS1</accession>
<protein>
    <submittedName>
        <fullName evidence="3">DUF6804 family protein</fullName>
    </submittedName>
</protein>
<feature type="region of interest" description="Disordered" evidence="1">
    <location>
        <begin position="100"/>
        <end position="122"/>
    </location>
</feature>
<sequence length="247" mass="26856">MAKPATIIGAAAAGLILVGLGSQPIGYYTLLRWAVCIAAIWVDVLAAKNGKAAWLLLLAPAAVLFNPIVPVYLMTKAAWLPWNVATGVLLESPECRPTKCRSRQRADSAPSSPVGVELPSNRSLQRPRDGFLDVILQHIPPSRVPVWFGCRLSVQQEARARHILAERHIEDASGCMLRQMRHDCHYGRRCAVVLGPDPPPRLGRLVQGLSRECSSHLQGAVGAGARLAVRRLAGCPERQPLPCPTRR</sequence>
<gene>
    <name evidence="3" type="ORF">ABRP34_01320</name>
</gene>
<feature type="transmembrane region" description="Helical" evidence="2">
    <location>
        <begin position="54"/>
        <end position="73"/>
    </location>
</feature>
<organism evidence="3">
    <name type="scientific">Arthrobacter sp. K5</name>
    <dbReference type="NCBI Taxonomy" id="2839623"/>
    <lineage>
        <taxon>Bacteria</taxon>
        <taxon>Bacillati</taxon>
        <taxon>Actinomycetota</taxon>
        <taxon>Actinomycetes</taxon>
        <taxon>Micrococcales</taxon>
        <taxon>Micrococcaceae</taxon>
        <taxon>Arthrobacter</taxon>
    </lineage>
</organism>
<dbReference type="InterPro" id="IPR046548">
    <property type="entry name" value="DUF6804"/>
</dbReference>
<dbReference type="AlphaFoldDB" id="A0AAU8ESS1"/>
<evidence type="ECO:0000256" key="1">
    <source>
        <dbReference type="SAM" id="MobiDB-lite"/>
    </source>
</evidence>
<evidence type="ECO:0000313" key="3">
    <source>
        <dbReference type="EMBL" id="XCH11686.1"/>
    </source>
</evidence>